<dbReference type="RefSeq" id="WP_377713363.1">
    <property type="nucleotide sequence ID" value="NZ_JBHSMP010000021.1"/>
</dbReference>
<dbReference type="EMBL" id="JBHSMP010000021">
    <property type="protein sequence ID" value="MFC5430698.1"/>
    <property type="molecule type" value="Genomic_DNA"/>
</dbReference>
<dbReference type="SUPFAM" id="SSF51182">
    <property type="entry name" value="RmlC-like cupins"/>
    <property type="match status" value="1"/>
</dbReference>
<protein>
    <submittedName>
        <fullName evidence="3">Helix-turn-helix domain-containing protein</fullName>
    </submittedName>
</protein>
<accession>A0ABW0JCP9</accession>
<evidence type="ECO:0000313" key="3">
    <source>
        <dbReference type="EMBL" id="MFC5430698.1"/>
    </source>
</evidence>
<keyword evidence="1" id="KW-0238">DNA-binding</keyword>
<evidence type="ECO:0000256" key="1">
    <source>
        <dbReference type="ARBA" id="ARBA00023125"/>
    </source>
</evidence>
<dbReference type="SUPFAM" id="SSF47413">
    <property type="entry name" value="lambda repressor-like DNA-binding domains"/>
    <property type="match status" value="1"/>
</dbReference>
<dbReference type="PANTHER" id="PTHR46797">
    <property type="entry name" value="HTH-TYPE TRANSCRIPTIONAL REGULATOR"/>
    <property type="match status" value="1"/>
</dbReference>
<dbReference type="Gene3D" id="2.60.120.10">
    <property type="entry name" value="Jelly Rolls"/>
    <property type="match status" value="1"/>
</dbReference>
<gene>
    <name evidence="3" type="ORF">ACFPTO_18105</name>
</gene>
<dbReference type="InterPro" id="IPR014710">
    <property type="entry name" value="RmlC-like_jellyroll"/>
</dbReference>
<dbReference type="InterPro" id="IPR011051">
    <property type="entry name" value="RmlC_Cupin_sf"/>
</dbReference>
<proteinExistence type="predicted"/>
<dbReference type="InterPro" id="IPR013096">
    <property type="entry name" value="Cupin_2"/>
</dbReference>
<dbReference type="Proteomes" id="UP001596103">
    <property type="component" value="Unassembled WGS sequence"/>
</dbReference>
<dbReference type="CDD" id="cd02209">
    <property type="entry name" value="cupin_XRE_C"/>
    <property type="match status" value="1"/>
</dbReference>
<organism evidence="3 4">
    <name type="scientific">Paraburkholderia denitrificans</name>
    <dbReference type="NCBI Taxonomy" id="694025"/>
    <lineage>
        <taxon>Bacteria</taxon>
        <taxon>Pseudomonadati</taxon>
        <taxon>Pseudomonadota</taxon>
        <taxon>Betaproteobacteria</taxon>
        <taxon>Burkholderiales</taxon>
        <taxon>Burkholderiaceae</taxon>
        <taxon>Paraburkholderia</taxon>
    </lineage>
</organism>
<dbReference type="Pfam" id="PF01381">
    <property type="entry name" value="HTH_3"/>
    <property type="match status" value="1"/>
</dbReference>
<dbReference type="InterPro" id="IPR010982">
    <property type="entry name" value="Lambda_DNA-bd_dom_sf"/>
</dbReference>
<keyword evidence="4" id="KW-1185">Reference proteome</keyword>
<feature type="domain" description="HTH cro/C1-type" evidence="2">
    <location>
        <begin position="15"/>
        <end position="69"/>
    </location>
</feature>
<dbReference type="Gene3D" id="1.10.260.40">
    <property type="entry name" value="lambda repressor-like DNA-binding domains"/>
    <property type="match status" value="1"/>
</dbReference>
<name>A0ABW0JCP9_9BURK</name>
<dbReference type="PROSITE" id="PS50943">
    <property type="entry name" value="HTH_CROC1"/>
    <property type="match status" value="1"/>
</dbReference>
<evidence type="ECO:0000313" key="4">
    <source>
        <dbReference type="Proteomes" id="UP001596103"/>
    </source>
</evidence>
<dbReference type="InterPro" id="IPR050807">
    <property type="entry name" value="TransReg_Diox_bact_type"/>
</dbReference>
<comment type="caution">
    <text evidence="3">The sequence shown here is derived from an EMBL/GenBank/DDBJ whole genome shotgun (WGS) entry which is preliminary data.</text>
</comment>
<evidence type="ECO:0000259" key="2">
    <source>
        <dbReference type="PROSITE" id="PS50943"/>
    </source>
</evidence>
<dbReference type="SMART" id="SM00530">
    <property type="entry name" value="HTH_XRE"/>
    <property type="match status" value="1"/>
</dbReference>
<dbReference type="CDD" id="cd00093">
    <property type="entry name" value="HTH_XRE"/>
    <property type="match status" value="1"/>
</dbReference>
<dbReference type="InterPro" id="IPR001387">
    <property type="entry name" value="Cro/C1-type_HTH"/>
</dbReference>
<reference evidence="4" key="1">
    <citation type="journal article" date="2019" name="Int. J. Syst. Evol. Microbiol.">
        <title>The Global Catalogue of Microorganisms (GCM) 10K type strain sequencing project: providing services to taxonomists for standard genome sequencing and annotation.</title>
        <authorList>
            <consortium name="The Broad Institute Genomics Platform"/>
            <consortium name="The Broad Institute Genome Sequencing Center for Infectious Disease"/>
            <person name="Wu L."/>
            <person name="Ma J."/>
        </authorList>
    </citation>
    <scope>NUCLEOTIDE SEQUENCE [LARGE SCALE GENOMIC DNA]</scope>
    <source>
        <strain evidence="4">CCUG 56042</strain>
    </source>
</reference>
<dbReference type="Pfam" id="PF07883">
    <property type="entry name" value="Cupin_2"/>
    <property type="match status" value="1"/>
</dbReference>
<sequence length="201" mass="21831">MNDVDAINTIVGKNLVTQRKARALTLDQLALASGVSRGMVVQIEQGKTNPSVATLCRLANALGVPISRLIEQAAQPSAYKTTLADAQELWRGSDGGWGRLITGFDDPSVLEFWEWRLSPHEFYDGIAHPPGTKELLIVNSGTLTVTAGAVSEAVGEREALVFSADVPHRYANQRDRDVIFMMVVVEPRLTARSSIPAKSTF</sequence>
<dbReference type="PANTHER" id="PTHR46797:SF1">
    <property type="entry name" value="METHYLPHOSPHONATE SYNTHASE"/>
    <property type="match status" value="1"/>
</dbReference>